<feature type="domain" description="DUF3817" evidence="7">
    <location>
        <begin position="5"/>
        <end position="90"/>
    </location>
</feature>
<dbReference type="GO" id="GO:0005886">
    <property type="term" value="C:plasma membrane"/>
    <property type="evidence" value="ECO:0007669"/>
    <property type="project" value="UniProtKB-SubCell"/>
</dbReference>
<dbReference type="EMBL" id="WEGH01000003">
    <property type="protein sequence ID" value="MQY06764.1"/>
    <property type="molecule type" value="Genomic_DNA"/>
</dbReference>
<sequence>MDFVRVFKLASIAEATSFLLLLLVAMPLKYLADQPLAVSIVGMAHGVLFMAYVGLAIAARFLLRWSNGRTFLALVASVLPVAPFFVERHWIKPAAQAAHTPGQKVGV</sequence>
<feature type="transmembrane region" description="Helical" evidence="6">
    <location>
        <begin position="6"/>
        <end position="24"/>
    </location>
</feature>
<dbReference type="NCBIfam" id="TIGR03954">
    <property type="entry name" value="integ_memb_HG"/>
    <property type="match status" value="1"/>
</dbReference>
<dbReference type="InterPro" id="IPR023845">
    <property type="entry name" value="DUF3817_TM"/>
</dbReference>
<keyword evidence="5 6" id="KW-0472">Membrane</keyword>
<protein>
    <recommendedName>
        <fullName evidence="7">DUF3817 domain-containing protein</fullName>
    </recommendedName>
</protein>
<dbReference type="Pfam" id="PF12823">
    <property type="entry name" value="DUF3817"/>
    <property type="match status" value="1"/>
</dbReference>
<name>A0A7K0C1V4_9ACTN</name>
<evidence type="ECO:0000313" key="9">
    <source>
        <dbReference type="Proteomes" id="UP000487268"/>
    </source>
</evidence>
<evidence type="ECO:0000256" key="2">
    <source>
        <dbReference type="ARBA" id="ARBA00022475"/>
    </source>
</evidence>
<evidence type="ECO:0000259" key="7">
    <source>
        <dbReference type="Pfam" id="PF12823"/>
    </source>
</evidence>
<proteinExistence type="predicted"/>
<evidence type="ECO:0000256" key="3">
    <source>
        <dbReference type="ARBA" id="ARBA00022692"/>
    </source>
</evidence>
<evidence type="ECO:0000313" key="8">
    <source>
        <dbReference type="EMBL" id="MQY06764.1"/>
    </source>
</evidence>
<evidence type="ECO:0000256" key="6">
    <source>
        <dbReference type="SAM" id="Phobius"/>
    </source>
</evidence>
<keyword evidence="2" id="KW-1003">Cell membrane</keyword>
<organism evidence="8 9">
    <name type="scientific">Actinomadura macrotermitis</name>
    <dbReference type="NCBI Taxonomy" id="2585200"/>
    <lineage>
        <taxon>Bacteria</taxon>
        <taxon>Bacillati</taxon>
        <taxon>Actinomycetota</taxon>
        <taxon>Actinomycetes</taxon>
        <taxon>Streptosporangiales</taxon>
        <taxon>Thermomonosporaceae</taxon>
        <taxon>Actinomadura</taxon>
    </lineage>
</organism>
<dbReference type="AlphaFoldDB" id="A0A7K0C1V4"/>
<keyword evidence="4 6" id="KW-1133">Transmembrane helix</keyword>
<gene>
    <name evidence="8" type="ORF">ACRB68_48600</name>
</gene>
<dbReference type="PANTHER" id="PTHR40077:SF1">
    <property type="entry name" value="MEMBRANE PROTEIN"/>
    <property type="match status" value="1"/>
</dbReference>
<dbReference type="Proteomes" id="UP000487268">
    <property type="component" value="Unassembled WGS sequence"/>
</dbReference>
<evidence type="ECO:0000256" key="5">
    <source>
        <dbReference type="ARBA" id="ARBA00023136"/>
    </source>
</evidence>
<evidence type="ECO:0000256" key="1">
    <source>
        <dbReference type="ARBA" id="ARBA00004651"/>
    </source>
</evidence>
<dbReference type="PANTHER" id="PTHR40077">
    <property type="entry name" value="MEMBRANE PROTEIN-RELATED"/>
    <property type="match status" value="1"/>
</dbReference>
<dbReference type="RefSeq" id="WP_328594697.1">
    <property type="nucleotide sequence ID" value="NZ_WEGH01000003.1"/>
</dbReference>
<reference evidence="8 9" key="1">
    <citation type="submission" date="2019-10" db="EMBL/GenBank/DDBJ databases">
        <title>Actinomadura rubteroloni sp. nov. and Actinomadura macrotermitis sp. nov., isolated from the gut of fungus growing-termite Macrotermes natalensis.</title>
        <authorList>
            <person name="Benndorf R."/>
            <person name="Martin K."/>
            <person name="Kuefner M."/>
            <person name="De Beer W."/>
            <person name="Kaster A.-K."/>
            <person name="Vollmers J."/>
            <person name="Poulsen M."/>
            <person name="Beemelmanns C."/>
        </authorList>
    </citation>
    <scope>NUCLEOTIDE SEQUENCE [LARGE SCALE GENOMIC DNA]</scope>
    <source>
        <strain evidence="8 9">RB68</strain>
    </source>
</reference>
<accession>A0A7K0C1V4</accession>
<keyword evidence="9" id="KW-1185">Reference proteome</keyword>
<comment type="subcellular location">
    <subcellularLocation>
        <location evidence="1">Cell membrane</location>
        <topology evidence="1">Multi-pass membrane protein</topology>
    </subcellularLocation>
</comment>
<comment type="caution">
    <text evidence="8">The sequence shown here is derived from an EMBL/GenBank/DDBJ whole genome shotgun (WGS) entry which is preliminary data.</text>
</comment>
<feature type="transmembrane region" description="Helical" evidence="6">
    <location>
        <begin position="36"/>
        <end position="63"/>
    </location>
</feature>
<evidence type="ECO:0000256" key="4">
    <source>
        <dbReference type="ARBA" id="ARBA00022989"/>
    </source>
</evidence>
<keyword evidence="3 6" id="KW-0812">Transmembrane</keyword>